<proteinExistence type="predicted"/>
<dbReference type="EMBL" id="KN123079">
    <property type="protein sequence ID" value="KFO26861.1"/>
    <property type="molecule type" value="Genomic_DNA"/>
</dbReference>
<name>A0A091DVN8_FUKDA</name>
<evidence type="ECO:0000313" key="1">
    <source>
        <dbReference type="EMBL" id="KFO26861.1"/>
    </source>
</evidence>
<dbReference type="AlphaFoldDB" id="A0A091DVN8"/>
<reference evidence="1 2" key="1">
    <citation type="submission" date="2013-11" db="EMBL/GenBank/DDBJ databases">
        <title>The Damaraland mole rat (Fukomys damarensis) genome and evolution of African mole rats.</title>
        <authorList>
            <person name="Gladyshev V.N."/>
            <person name="Fang X."/>
        </authorList>
    </citation>
    <scope>NUCLEOTIDE SEQUENCE [LARGE SCALE GENOMIC DNA]</scope>
    <source>
        <tissue evidence="1">Liver</tissue>
    </source>
</reference>
<sequence length="131" mass="15103">MFQRQRATVDVAKDWELAELPNCTTYSFHELGLSKIQPLSLNGHNYANYSGLPGRFIELHEYIASDLETGTQQPVNNELLPFFLERTCEMCGRSRMEARFSFFRGSSFRILPSVWSFENGREMGIARTNVQ</sequence>
<dbReference type="Proteomes" id="UP000028990">
    <property type="component" value="Unassembled WGS sequence"/>
</dbReference>
<accession>A0A091DVN8</accession>
<protein>
    <submittedName>
        <fullName evidence="1">Uncharacterized protein</fullName>
    </submittedName>
</protein>
<keyword evidence="2" id="KW-1185">Reference proteome</keyword>
<organism evidence="1 2">
    <name type="scientific">Fukomys damarensis</name>
    <name type="common">Damaraland mole rat</name>
    <name type="synonym">Cryptomys damarensis</name>
    <dbReference type="NCBI Taxonomy" id="885580"/>
    <lineage>
        <taxon>Eukaryota</taxon>
        <taxon>Metazoa</taxon>
        <taxon>Chordata</taxon>
        <taxon>Craniata</taxon>
        <taxon>Vertebrata</taxon>
        <taxon>Euteleostomi</taxon>
        <taxon>Mammalia</taxon>
        <taxon>Eutheria</taxon>
        <taxon>Euarchontoglires</taxon>
        <taxon>Glires</taxon>
        <taxon>Rodentia</taxon>
        <taxon>Hystricomorpha</taxon>
        <taxon>Bathyergidae</taxon>
        <taxon>Fukomys</taxon>
    </lineage>
</organism>
<evidence type="ECO:0000313" key="2">
    <source>
        <dbReference type="Proteomes" id="UP000028990"/>
    </source>
</evidence>
<gene>
    <name evidence="1" type="ORF">H920_11756</name>
</gene>